<evidence type="ECO:0000313" key="2">
    <source>
        <dbReference type="EMBL" id="AKB73992.1"/>
    </source>
</evidence>
<dbReference type="GO" id="GO:0008757">
    <property type="term" value="F:S-adenosylmethionine-dependent methyltransferase activity"/>
    <property type="evidence" value="ECO:0007669"/>
    <property type="project" value="InterPro"/>
</dbReference>
<protein>
    <submittedName>
        <fullName evidence="2">SAM-dependent methyltransferase</fullName>
    </submittedName>
</protein>
<dbReference type="Proteomes" id="UP000033072">
    <property type="component" value="Chromosome"/>
</dbReference>
<dbReference type="STRING" id="1434111.MSLAZ_0731"/>
<dbReference type="PATRIC" id="fig|1434111.4.peg.916"/>
<dbReference type="GeneID" id="24805433"/>
<dbReference type="CDD" id="cd02440">
    <property type="entry name" value="AdoMet_MTases"/>
    <property type="match status" value="1"/>
</dbReference>
<reference evidence="2 3" key="1">
    <citation type="submission" date="2014-07" db="EMBL/GenBank/DDBJ databases">
        <title>Methanogenic archaea and the global carbon cycle.</title>
        <authorList>
            <person name="Henriksen J.R."/>
            <person name="Luke J."/>
            <person name="Reinhart S."/>
            <person name="Benedict M.N."/>
            <person name="Youngblut N.D."/>
            <person name="Metcalf M.E."/>
            <person name="Whitaker R.J."/>
            <person name="Metcalf W.W."/>
        </authorList>
    </citation>
    <scope>NUCLEOTIDE SEQUENCE [LARGE SCALE GENOMIC DNA]</scope>
    <source>
        <strain evidence="2 3">Z-7289</strain>
    </source>
</reference>
<keyword evidence="3" id="KW-1185">Reference proteome</keyword>
<proteinExistence type="predicted"/>
<dbReference type="Pfam" id="PF08241">
    <property type="entry name" value="Methyltransf_11"/>
    <property type="match status" value="1"/>
</dbReference>
<keyword evidence="2" id="KW-0808">Transferase</keyword>
<dbReference type="EMBL" id="CP009515">
    <property type="protein sequence ID" value="AKB73992.1"/>
    <property type="molecule type" value="Genomic_DNA"/>
</dbReference>
<gene>
    <name evidence="2" type="ORF">MSLAZ_0731</name>
</gene>
<dbReference type="SUPFAM" id="SSF53335">
    <property type="entry name" value="S-adenosyl-L-methionine-dependent methyltransferases"/>
    <property type="match status" value="1"/>
</dbReference>
<evidence type="ECO:0000259" key="1">
    <source>
        <dbReference type="Pfam" id="PF08241"/>
    </source>
</evidence>
<dbReference type="OrthoDB" id="1018at2157"/>
<evidence type="ECO:0000313" key="3">
    <source>
        <dbReference type="Proteomes" id="UP000033072"/>
    </source>
</evidence>
<dbReference type="Gene3D" id="3.40.50.150">
    <property type="entry name" value="Vaccinia Virus protein VP39"/>
    <property type="match status" value="1"/>
</dbReference>
<keyword evidence="2" id="KW-0489">Methyltransferase</keyword>
<feature type="domain" description="Methyltransferase type 11" evidence="1">
    <location>
        <begin position="45"/>
        <end position="125"/>
    </location>
</feature>
<dbReference type="RefSeq" id="WP_048124781.1">
    <property type="nucleotide sequence ID" value="NZ_CP009515.1"/>
</dbReference>
<name>A0A0E3S4A7_9EURY</name>
<dbReference type="HOGENOM" id="CLU_1393591_0_0_2"/>
<dbReference type="PANTHER" id="PTHR43861">
    <property type="entry name" value="TRANS-ACONITATE 2-METHYLTRANSFERASE-RELATED"/>
    <property type="match status" value="1"/>
</dbReference>
<dbReference type="InterPro" id="IPR029063">
    <property type="entry name" value="SAM-dependent_MTases_sf"/>
</dbReference>
<dbReference type="KEGG" id="mls:MSLAZ_0731"/>
<sequence>MNKNTESGNYRKYTSKNPLMGIIISKFMTDLSETISPLEDVNSVIDIGCGEGFIINCLNRPDITGVDISKKALDIAKQKNPGCNFCTGSVYDLSFKESSFDLVIATEILEHLENPEEALQEIGRISSSYCLFSVPNEPYFRTMNFIRGKNLKRYGNDIEHVQNWSSREFVKLLETYFDVVEVKKPFPWTMVLCRK</sequence>
<dbReference type="AlphaFoldDB" id="A0A0E3S4A7"/>
<accession>A0A0E3S4A7</accession>
<organism evidence="2 3">
    <name type="scientific">Methanosarcina lacustris Z-7289</name>
    <dbReference type="NCBI Taxonomy" id="1434111"/>
    <lineage>
        <taxon>Archaea</taxon>
        <taxon>Methanobacteriati</taxon>
        <taxon>Methanobacteriota</taxon>
        <taxon>Stenosarchaea group</taxon>
        <taxon>Methanomicrobia</taxon>
        <taxon>Methanosarcinales</taxon>
        <taxon>Methanosarcinaceae</taxon>
        <taxon>Methanosarcina</taxon>
    </lineage>
</organism>
<dbReference type="GO" id="GO:0032259">
    <property type="term" value="P:methylation"/>
    <property type="evidence" value="ECO:0007669"/>
    <property type="project" value="UniProtKB-KW"/>
</dbReference>
<dbReference type="InterPro" id="IPR013216">
    <property type="entry name" value="Methyltransf_11"/>
</dbReference>